<comment type="caution">
    <text evidence="7">The sequence shown here is derived from an EMBL/GenBank/DDBJ whole genome shotgun (WGS) entry which is preliminary data.</text>
</comment>
<reference evidence="7 8" key="1">
    <citation type="submission" date="2024-01" db="EMBL/GenBank/DDBJ databases">
        <title>Pedobacter sp. nov., isolated from oil-contaminated soil.</title>
        <authorList>
            <person name="Le N.T.T."/>
        </authorList>
    </citation>
    <scope>NUCLEOTIDE SEQUENCE [LARGE SCALE GENOMIC DNA]</scope>
    <source>
        <strain evidence="7 8">VNH31</strain>
    </source>
</reference>
<feature type="domain" description="NAD(P)-binding" evidence="6">
    <location>
        <begin position="5"/>
        <end position="352"/>
    </location>
</feature>
<keyword evidence="5" id="KW-0521">NADP</keyword>
<evidence type="ECO:0000313" key="8">
    <source>
        <dbReference type="Proteomes" id="UP001337681"/>
    </source>
</evidence>
<comment type="catalytic activity">
    <reaction evidence="5">
        <text>GDP-alpha-D-mannose = GDP-4-dehydro-alpha-D-rhamnose + H2O</text>
        <dbReference type="Rhea" id="RHEA:23820"/>
        <dbReference type="ChEBI" id="CHEBI:15377"/>
        <dbReference type="ChEBI" id="CHEBI:57527"/>
        <dbReference type="ChEBI" id="CHEBI:57964"/>
        <dbReference type="EC" id="4.2.1.47"/>
    </reaction>
</comment>
<comment type="function">
    <text evidence="5">Catalyzes the conversion of GDP-D-mannose to GDP-4-dehydro-6-deoxy-D-mannose.</text>
</comment>
<protein>
    <recommendedName>
        <fullName evidence="3 5">GDP-mannose 4,6-dehydratase</fullName>
        <ecNumber evidence="3 5">4.2.1.47</ecNumber>
    </recommendedName>
    <alternativeName>
        <fullName evidence="5">GDP-D-mannose dehydratase</fullName>
    </alternativeName>
</protein>
<dbReference type="InterPro" id="IPR036291">
    <property type="entry name" value="NAD(P)-bd_dom_sf"/>
</dbReference>
<dbReference type="PANTHER" id="PTHR43715:SF1">
    <property type="entry name" value="GDP-MANNOSE 4,6 DEHYDRATASE"/>
    <property type="match status" value="1"/>
</dbReference>
<dbReference type="EC" id="4.2.1.47" evidence="3 5"/>
<dbReference type="InterPro" id="IPR006368">
    <property type="entry name" value="GDP_Man_deHydtase"/>
</dbReference>
<keyword evidence="4 5" id="KW-0456">Lyase</keyword>
<dbReference type="EMBL" id="JAZDQU010000001">
    <property type="protein sequence ID" value="MEE1884689.1"/>
    <property type="molecule type" value="Genomic_DNA"/>
</dbReference>
<organism evidence="7 8">
    <name type="scientific">Pedobacter flavus</name>
    <dbReference type="NCBI Taxonomy" id="3113906"/>
    <lineage>
        <taxon>Bacteria</taxon>
        <taxon>Pseudomonadati</taxon>
        <taxon>Bacteroidota</taxon>
        <taxon>Sphingobacteriia</taxon>
        <taxon>Sphingobacteriales</taxon>
        <taxon>Sphingobacteriaceae</taxon>
        <taxon>Pedobacter</taxon>
    </lineage>
</organism>
<comment type="similarity">
    <text evidence="2 5">Belongs to the NAD(P)-dependent epimerase/dehydratase family. GDP-mannose 4,6-dehydratase subfamily.</text>
</comment>
<proteinExistence type="inferred from homology"/>
<evidence type="ECO:0000256" key="5">
    <source>
        <dbReference type="HAMAP-Rule" id="MF_00955"/>
    </source>
</evidence>
<gene>
    <name evidence="5 7" type="primary">gmd</name>
    <name evidence="7" type="ORF">VRU49_04555</name>
</gene>
<dbReference type="Proteomes" id="UP001337681">
    <property type="component" value="Unassembled WGS sequence"/>
</dbReference>
<evidence type="ECO:0000256" key="3">
    <source>
        <dbReference type="ARBA" id="ARBA00011989"/>
    </source>
</evidence>
<dbReference type="Gene3D" id="3.90.25.10">
    <property type="entry name" value="UDP-galactose 4-epimerase, domain 1"/>
    <property type="match status" value="1"/>
</dbReference>
<dbReference type="NCBIfam" id="TIGR01472">
    <property type="entry name" value="gmd"/>
    <property type="match status" value="1"/>
</dbReference>
<evidence type="ECO:0000256" key="4">
    <source>
        <dbReference type="ARBA" id="ARBA00023239"/>
    </source>
</evidence>
<evidence type="ECO:0000259" key="6">
    <source>
        <dbReference type="Pfam" id="PF16363"/>
    </source>
</evidence>
<dbReference type="Pfam" id="PF16363">
    <property type="entry name" value="GDP_Man_Dehyd"/>
    <property type="match status" value="1"/>
</dbReference>
<dbReference type="Gene3D" id="3.40.50.720">
    <property type="entry name" value="NAD(P)-binding Rossmann-like Domain"/>
    <property type="match status" value="1"/>
</dbReference>
<evidence type="ECO:0000256" key="2">
    <source>
        <dbReference type="ARBA" id="ARBA00009263"/>
    </source>
</evidence>
<sequence>MKVALITGITGQDGAYLAEFLLNKGYFVHGIKRRSSLFNTDRIDHLYKDQHERDVRFKLHYGDLTDSTNLIRIIQETQPDEIYNLAAMSHVQVSFEMPEYTANADGVGTLRLLEAIRILGLNNKTKIYQASTSELYGLVQAVPQSETTPFYPRSPYAVAKMYAYWITVNYREAYGMYACNGILFNHESPLRGETFVTRKITRAAAKIALGLQKCLYLGNLSAQRDWGHAKDYVEAMWLILQQEKPEDFVISTGITTPVREFVKMSFEELGITVEFSGKDINEKGVIIDINRDKAAELNLNLDALKLGETIVKVDPKYFRPTEVDLLLGDSTKARQKLGWKPKYDLDALVNDMVMSDLNLMKKDEYLKQGGFNTLNYFE</sequence>
<dbReference type="SUPFAM" id="SSF51735">
    <property type="entry name" value="NAD(P)-binding Rossmann-fold domains"/>
    <property type="match status" value="1"/>
</dbReference>
<dbReference type="CDD" id="cd05260">
    <property type="entry name" value="GDP_MD_SDR_e"/>
    <property type="match status" value="1"/>
</dbReference>
<dbReference type="RefSeq" id="WP_330145602.1">
    <property type="nucleotide sequence ID" value="NZ_JAZDQU010000001.1"/>
</dbReference>
<accession>A0ABU7H027</accession>
<dbReference type="GO" id="GO:0008446">
    <property type="term" value="F:GDP-mannose 4,6-dehydratase activity"/>
    <property type="evidence" value="ECO:0007669"/>
    <property type="project" value="UniProtKB-EC"/>
</dbReference>
<dbReference type="HAMAP" id="MF_00955">
    <property type="entry name" value="GDP_Man_dehydratase"/>
    <property type="match status" value="1"/>
</dbReference>
<dbReference type="InterPro" id="IPR016040">
    <property type="entry name" value="NAD(P)-bd_dom"/>
</dbReference>
<keyword evidence="8" id="KW-1185">Reference proteome</keyword>
<evidence type="ECO:0000256" key="1">
    <source>
        <dbReference type="ARBA" id="ARBA00001937"/>
    </source>
</evidence>
<comment type="cofactor">
    <cofactor evidence="1 5">
        <name>NADP(+)</name>
        <dbReference type="ChEBI" id="CHEBI:58349"/>
    </cofactor>
</comment>
<evidence type="ECO:0000313" key="7">
    <source>
        <dbReference type="EMBL" id="MEE1884689.1"/>
    </source>
</evidence>
<dbReference type="PANTHER" id="PTHR43715">
    <property type="entry name" value="GDP-MANNOSE 4,6-DEHYDRATASE"/>
    <property type="match status" value="1"/>
</dbReference>
<comment type="caution">
    <text evidence="5">Lacks conserved residue(s) required for the propagation of feature annotation.</text>
</comment>
<name>A0ABU7H027_9SPHI</name>